<comment type="cofactor">
    <cofactor evidence="1">
        <name>heme</name>
        <dbReference type="ChEBI" id="CHEBI:30413"/>
    </cofactor>
</comment>
<dbReference type="SUPFAM" id="SSF48264">
    <property type="entry name" value="Cytochrome P450"/>
    <property type="match status" value="1"/>
</dbReference>
<dbReference type="InterPro" id="IPR001128">
    <property type="entry name" value="Cyt_P450"/>
</dbReference>
<evidence type="ECO:0000256" key="2">
    <source>
        <dbReference type="ARBA" id="ARBA00003690"/>
    </source>
</evidence>
<evidence type="ECO:0000256" key="6">
    <source>
        <dbReference type="ARBA" id="ARBA00022617"/>
    </source>
</evidence>
<evidence type="ECO:0000313" key="16">
    <source>
        <dbReference type="Proteomes" id="UP001307889"/>
    </source>
</evidence>
<keyword evidence="13" id="KW-0472">Membrane</keyword>
<keyword evidence="6 14" id="KW-0349">Heme</keyword>
<keyword evidence="16" id="KW-1185">Reference proteome</keyword>
<dbReference type="InterPro" id="IPR002403">
    <property type="entry name" value="Cyt_P450_E_grp-IV"/>
</dbReference>
<evidence type="ECO:0000256" key="9">
    <source>
        <dbReference type="ARBA" id="ARBA00022848"/>
    </source>
</evidence>
<sequence length="495" mass="57158">MLPILLATSLLLGVVFVYLLWTRDWEHWEKKGVVGPKPSFPYGNVKPVFDANETFGDFLERTINKWPEEPLIGFYSFFKPMLIVNDPDLVKVMLIRDFHNFVDNAIDLSCVDSLLKKSLFWIKGYQPWKETRALFTPSLTSSKQKTMFPIMVESTQRHFYGRPQNEAEVFKAIKLMLHDSILRIAFGVEVDLINEMKNVDSPYKEYLEGDLFVDRKGSHLLSCASHLAHWYLKFSRRRVVSQERHDFYVRFINSCVDARKKSQETRNDILQAIIDIEKKAMAEGKPGFTPEDWASNMLTVMLDSTETIGLVFKLVLFALARNPKEQEKLRTEVLKNGSKLEDYDYDKVATLKRMDMFINESLRVYPPLMGLGKICVKTTKLGDVVVEKGTFLFIPTSSFQMNPKYFPNPTTFDPDRFANTGNVKSCSFLPFGEGPRACLGQRYALMAMKILLVKFLVTFNVSLEGDLDEPVVHSKKSPFINVFQEEPKWKFTQFE</sequence>
<comment type="function">
    <text evidence="2">May be involved in the metabolism of insect hormones and in the breakdown of synthetic insecticides.</text>
</comment>
<protein>
    <submittedName>
        <fullName evidence="15">Cytochrome P450</fullName>
    </submittedName>
</protein>
<dbReference type="PRINTS" id="PR00385">
    <property type="entry name" value="P450"/>
</dbReference>
<dbReference type="InterPro" id="IPR036396">
    <property type="entry name" value="Cyt_P450_sf"/>
</dbReference>
<evidence type="ECO:0000256" key="3">
    <source>
        <dbReference type="ARBA" id="ARBA00004174"/>
    </source>
</evidence>
<evidence type="ECO:0000256" key="7">
    <source>
        <dbReference type="ARBA" id="ARBA00022723"/>
    </source>
</evidence>
<dbReference type="PRINTS" id="PR00465">
    <property type="entry name" value="EP450IV"/>
</dbReference>
<evidence type="ECO:0000256" key="14">
    <source>
        <dbReference type="RuleBase" id="RU000461"/>
    </source>
</evidence>
<dbReference type="InterPro" id="IPR050476">
    <property type="entry name" value="Insect_CytP450_Detox"/>
</dbReference>
<dbReference type="Gene3D" id="1.10.630.10">
    <property type="entry name" value="Cytochrome P450"/>
    <property type="match status" value="1"/>
</dbReference>
<reference evidence="15 16" key="1">
    <citation type="submission" date="2023-09" db="EMBL/GenBank/DDBJ databases">
        <title>Nesidiocoris tenuis whole genome shotgun sequence.</title>
        <authorList>
            <person name="Shibata T."/>
            <person name="Shimoda M."/>
            <person name="Kobayashi T."/>
            <person name="Uehara T."/>
        </authorList>
    </citation>
    <scope>NUCLEOTIDE SEQUENCE [LARGE SCALE GENOMIC DNA]</scope>
    <source>
        <strain evidence="15 16">Japan</strain>
    </source>
</reference>
<evidence type="ECO:0000256" key="4">
    <source>
        <dbReference type="ARBA" id="ARBA00004406"/>
    </source>
</evidence>
<evidence type="ECO:0000256" key="1">
    <source>
        <dbReference type="ARBA" id="ARBA00001971"/>
    </source>
</evidence>
<keyword evidence="7 14" id="KW-0479">Metal-binding</keyword>
<evidence type="ECO:0000256" key="8">
    <source>
        <dbReference type="ARBA" id="ARBA00022824"/>
    </source>
</evidence>
<keyword evidence="9" id="KW-0492">Microsome</keyword>
<evidence type="ECO:0000256" key="5">
    <source>
        <dbReference type="ARBA" id="ARBA00010617"/>
    </source>
</evidence>
<dbReference type="PROSITE" id="PS00086">
    <property type="entry name" value="CYTOCHROME_P450"/>
    <property type="match status" value="1"/>
</dbReference>
<comment type="subcellular location">
    <subcellularLocation>
        <location evidence="4">Endoplasmic reticulum membrane</location>
        <topology evidence="4">Peripheral membrane protein</topology>
    </subcellularLocation>
    <subcellularLocation>
        <location evidence="3">Microsome membrane</location>
        <topology evidence="3">Peripheral membrane protein</topology>
    </subcellularLocation>
</comment>
<dbReference type="PANTHER" id="PTHR24292">
    <property type="entry name" value="CYTOCHROME P450"/>
    <property type="match status" value="1"/>
</dbReference>
<organism evidence="15 16">
    <name type="scientific">Nesidiocoris tenuis</name>
    <dbReference type="NCBI Taxonomy" id="355587"/>
    <lineage>
        <taxon>Eukaryota</taxon>
        <taxon>Metazoa</taxon>
        <taxon>Ecdysozoa</taxon>
        <taxon>Arthropoda</taxon>
        <taxon>Hexapoda</taxon>
        <taxon>Insecta</taxon>
        <taxon>Pterygota</taxon>
        <taxon>Neoptera</taxon>
        <taxon>Paraneoptera</taxon>
        <taxon>Hemiptera</taxon>
        <taxon>Heteroptera</taxon>
        <taxon>Panheteroptera</taxon>
        <taxon>Cimicomorpha</taxon>
        <taxon>Miridae</taxon>
        <taxon>Dicyphina</taxon>
        <taxon>Nesidiocoris</taxon>
    </lineage>
</organism>
<gene>
    <name evidence="15" type="ORF">NTJ_11879</name>
</gene>
<dbReference type="PANTHER" id="PTHR24292:SF54">
    <property type="entry name" value="CYP9F3-RELATED"/>
    <property type="match status" value="1"/>
</dbReference>
<accession>A0ABN7B4C5</accession>
<evidence type="ECO:0000256" key="11">
    <source>
        <dbReference type="ARBA" id="ARBA00023004"/>
    </source>
</evidence>
<dbReference type="InterPro" id="IPR017972">
    <property type="entry name" value="Cyt_P450_CS"/>
</dbReference>
<evidence type="ECO:0000313" key="15">
    <source>
        <dbReference type="EMBL" id="BES99063.1"/>
    </source>
</evidence>
<keyword evidence="11 14" id="KW-0408">Iron</keyword>
<comment type="similarity">
    <text evidence="5 14">Belongs to the cytochrome P450 family.</text>
</comment>
<dbReference type="EMBL" id="AP028918">
    <property type="protein sequence ID" value="BES99063.1"/>
    <property type="molecule type" value="Genomic_DNA"/>
</dbReference>
<keyword evidence="8" id="KW-0256">Endoplasmic reticulum</keyword>
<keyword evidence="12 14" id="KW-0503">Monooxygenase</keyword>
<evidence type="ECO:0000256" key="13">
    <source>
        <dbReference type="ARBA" id="ARBA00023136"/>
    </source>
</evidence>
<dbReference type="Pfam" id="PF00067">
    <property type="entry name" value="p450"/>
    <property type="match status" value="1"/>
</dbReference>
<proteinExistence type="inferred from homology"/>
<evidence type="ECO:0000256" key="10">
    <source>
        <dbReference type="ARBA" id="ARBA00023002"/>
    </source>
</evidence>
<name>A0ABN7B4C5_9HEMI</name>
<evidence type="ECO:0000256" key="12">
    <source>
        <dbReference type="ARBA" id="ARBA00023033"/>
    </source>
</evidence>
<keyword evidence="10 14" id="KW-0560">Oxidoreductase</keyword>
<dbReference type="Proteomes" id="UP001307889">
    <property type="component" value="Chromosome 10"/>
</dbReference>